<dbReference type="SUPFAM" id="SSF142433">
    <property type="entry name" value="CinA-like"/>
    <property type="match status" value="1"/>
</dbReference>
<dbReference type="NCBIfam" id="TIGR00199">
    <property type="entry name" value="PncC_domain"/>
    <property type="match status" value="1"/>
</dbReference>
<dbReference type="Proteomes" id="UP000007472">
    <property type="component" value="Chromosome"/>
</dbReference>
<dbReference type="InterPro" id="IPR036653">
    <property type="entry name" value="CinA-like_C"/>
</dbReference>
<organism evidence="2 3">
    <name type="scientific">Taylorella equigenitalis (strain MCE9)</name>
    <dbReference type="NCBI Taxonomy" id="937774"/>
    <lineage>
        <taxon>Bacteria</taxon>
        <taxon>Pseudomonadati</taxon>
        <taxon>Pseudomonadota</taxon>
        <taxon>Betaproteobacteria</taxon>
        <taxon>Burkholderiales</taxon>
        <taxon>Alcaligenaceae</taxon>
        <taxon>Taylorella</taxon>
    </lineage>
</organism>
<feature type="domain" description="CinA C-terminal" evidence="1">
    <location>
        <begin position="3"/>
        <end position="157"/>
    </location>
</feature>
<protein>
    <submittedName>
        <fullName evidence="2">Competence-damaged protein</fullName>
    </submittedName>
</protein>
<dbReference type="InterPro" id="IPR008136">
    <property type="entry name" value="CinA_C"/>
</dbReference>
<sequence>MRSLVEKIAVFLKPKGSMLCTAESCTGGLIAKLCTDLAGSSAWFECGVVTYSNASKTALLGVPEEVISEHGAVSEETAFEMAYGALLNFSNCKYSISVTGIAGPGGGSDLKPVGTVCFGFGLRSEDGEIQVQTRVEHFSGDREEIRNQSAHYALETFLAIAS</sequence>
<dbReference type="Gene3D" id="3.90.950.20">
    <property type="entry name" value="CinA-like"/>
    <property type="match status" value="1"/>
</dbReference>
<dbReference type="KEGG" id="teq:TEQUI_0970"/>
<dbReference type="Pfam" id="PF02464">
    <property type="entry name" value="CinA"/>
    <property type="match status" value="1"/>
</dbReference>
<name>A0A654KHM9_TAYEM</name>
<evidence type="ECO:0000313" key="3">
    <source>
        <dbReference type="Proteomes" id="UP000007472"/>
    </source>
</evidence>
<reference evidence="2 3" key="1">
    <citation type="journal article" date="2011" name="J. Bacteriol.">
        <title>Genome sequence of Taylorella equigenitalis MCE9, the causative agent of contagious equine metritis.</title>
        <authorList>
            <person name="Hebert L."/>
            <person name="Moumen B."/>
            <person name="Duquesne F."/>
            <person name="Breuil M.F."/>
            <person name="Laugier C."/>
            <person name="Batto J.M."/>
            <person name="Renault P."/>
            <person name="Petry S."/>
        </authorList>
    </citation>
    <scope>NUCLEOTIDE SEQUENCE [LARGE SCALE GENOMIC DNA]</scope>
    <source>
        <strain evidence="2 3">MCE9</strain>
    </source>
</reference>
<proteinExistence type="predicted"/>
<evidence type="ECO:0000259" key="1">
    <source>
        <dbReference type="Pfam" id="PF02464"/>
    </source>
</evidence>
<accession>A0A654KHM9</accession>
<evidence type="ECO:0000313" key="2">
    <source>
        <dbReference type="EMBL" id="ADU91900.1"/>
    </source>
</evidence>
<dbReference type="EMBL" id="CP002456">
    <property type="protein sequence ID" value="ADU91900.1"/>
    <property type="molecule type" value="Genomic_DNA"/>
</dbReference>
<gene>
    <name evidence="2" type="ordered locus">TEQUI_0970</name>
</gene>
<dbReference type="AlphaFoldDB" id="A0A654KHM9"/>